<keyword evidence="3" id="KW-1185">Reference proteome</keyword>
<dbReference type="OrthoDB" id="5195768at2"/>
<dbReference type="RefSeq" id="WP_097937640.1">
    <property type="nucleotide sequence ID" value="NZ_BLKS01000001.1"/>
</dbReference>
<reference evidence="1 4" key="2">
    <citation type="journal article" date="2019" name="Emerg. Microbes Infect.">
        <title>Comprehensive subspecies identification of 175 nontuberculous mycobacteria species based on 7547 genomic profiles.</title>
        <authorList>
            <person name="Matsumoto Y."/>
            <person name="Kinjo T."/>
            <person name="Motooka D."/>
            <person name="Nabeya D."/>
            <person name="Jung N."/>
            <person name="Uechi K."/>
            <person name="Horii T."/>
            <person name="Iida T."/>
            <person name="Fujita J."/>
            <person name="Nakamura S."/>
        </authorList>
    </citation>
    <scope>NUCLEOTIDE SEQUENCE [LARGE SCALE GENOMIC DNA]</scope>
    <source>
        <strain evidence="1 4">JCM 6377</strain>
    </source>
</reference>
<proteinExistence type="predicted"/>
<dbReference type="AlphaFoldDB" id="A0A2A7NGX9"/>
<dbReference type="PROSITE" id="PS51257">
    <property type="entry name" value="PROKAR_LIPOPROTEIN"/>
    <property type="match status" value="1"/>
</dbReference>
<dbReference type="InterPro" id="IPR052022">
    <property type="entry name" value="26kDa_periplasmic_antigen"/>
</dbReference>
<dbReference type="PANTHER" id="PTHR34387:SF1">
    <property type="entry name" value="PERIPLASMIC IMMUNOGENIC PROTEIN"/>
    <property type="match status" value="1"/>
</dbReference>
<evidence type="ECO:0008006" key="5">
    <source>
        <dbReference type="Google" id="ProtNLM"/>
    </source>
</evidence>
<evidence type="ECO:0000313" key="3">
    <source>
        <dbReference type="Proteomes" id="UP000220914"/>
    </source>
</evidence>
<dbReference type="Pfam" id="PF04402">
    <property type="entry name" value="SIMPL"/>
    <property type="match status" value="1"/>
</dbReference>
<comment type="caution">
    <text evidence="2">The sequence shown here is derived from an EMBL/GenBank/DDBJ whole genome shotgun (WGS) entry which is preliminary data.</text>
</comment>
<gene>
    <name evidence="2" type="ORF">CQY20_00265</name>
    <name evidence="1" type="ORF">MAGR_59950</name>
</gene>
<name>A0A2A7NGX9_MYCAG</name>
<dbReference type="Proteomes" id="UP000465302">
    <property type="component" value="Unassembled WGS sequence"/>
</dbReference>
<accession>A0A2A7NGX9</accession>
<protein>
    <recommendedName>
        <fullName evidence="5">SIMPL domain-containing protein</fullName>
    </recommendedName>
</protein>
<dbReference type="GO" id="GO:0006974">
    <property type="term" value="P:DNA damage response"/>
    <property type="evidence" value="ECO:0007669"/>
    <property type="project" value="TreeGrafter"/>
</dbReference>
<organism evidence="2 3">
    <name type="scientific">Mycolicibacterium agri</name>
    <name type="common">Mycobacterium agri</name>
    <dbReference type="NCBI Taxonomy" id="36811"/>
    <lineage>
        <taxon>Bacteria</taxon>
        <taxon>Bacillati</taxon>
        <taxon>Actinomycetota</taxon>
        <taxon>Actinomycetes</taxon>
        <taxon>Mycobacteriales</taxon>
        <taxon>Mycobacteriaceae</taxon>
        <taxon>Mycolicibacterium</taxon>
    </lineage>
</organism>
<evidence type="ECO:0000313" key="4">
    <source>
        <dbReference type="Proteomes" id="UP000465302"/>
    </source>
</evidence>
<dbReference type="PANTHER" id="PTHR34387">
    <property type="entry name" value="SLR1258 PROTEIN"/>
    <property type="match status" value="1"/>
</dbReference>
<dbReference type="EMBL" id="PDCP01000001">
    <property type="protein sequence ID" value="PEG43066.1"/>
    <property type="molecule type" value="Genomic_DNA"/>
</dbReference>
<dbReference type="EMBL" id="BLKS01000001">
    <property type="protein sequence ID" value="GFG54554.1"/>
    <property type="molecule type" value="Genomic_DNA"/>
</dbReference>
<evidence type="ECO:0000313" key="1">
    <source>
        <dbReference type="EMBL" id="GFG54554.1"/>
    </source>
</evidence>
<evidence type="ECO:0000313" key="2">
    <source>
        <dbReference type="EMBL" id="PEG43066.1"/>
    </source>
</evidence>
<sequence length="249" mass="25813">MPIAARANLATRSIVLAAVGIVVALVSGCDATSRSGPSVVPTANSDTRQVTVVGNGEVQGRPDTLTVNASIEFTAPDATSAMNQASGRQQAVIDALVGSGIDKNDISTTNVTLQPQFGGGDNPAPIGYRANNSIAVKIRRLDTASQTLALIGTTGGDATRINSVSYTIDDDSQLVKDARTRAFDDAKDRAEQYAQLAGLTLGEVISISETTGTTPHPPTPLPRAAMEAVPLEPGQQSVSFEVTVVWELV</sequence>
<dbReference type="Gene3D" id="3.30.70.2970">
    <property type="entry name" value="Protein of unknown function (DUF541), domain 2"/>
    <property type="match status" value="1"/>
</dbReference>
<dbReference type="Proteomes" id="UP000220914">
    <property type="component" value="Unassembled WGS sequence"/>
</dbReference>
<dbReference type="Gene3D" id="3.30.110.170">
    <property type="entry name" value="Protein of unknown function (DUF541), domain 1"/>
    <property type="match status" value="1"/>
</dbReference>
<reference evidence="2 3" key="1">
    <citation type="submission" date="2017-10" db="EMBL/GenBank/DDBJ databases">
        <title>The new phylogeny of genus Mycobacterium.</title>
        <authorList>
            <person name="Tortoli E."/>
            <person name="Trovato A."/>
            <person name="Cirillo D.M."/>
        </authorList>
    </citation>
    <scope>NUCLEOTIDE SEQUENCE [LARGE SCALE GENOMIC DNA]</scope>
    <source>
        <strain evidence="2 3">CCUG37673</strain>
    </source>
</reference>
<dbReference type="InterPro" id="IPR007497">
    <property type="entry name" value="SIMPL/DUF541"/>
</dbReference>
<reference evidence="1" key="3">
    <citation type="submission" date="2020-02" db="EMBL/GenBank/DDBJ databases">
        <authorList>
            <person name="Matsumoto Y."/>
            <person name="Motooka D."/>
            <person name="Nakamura S."/>
        </authorList>
    </citation>
    <scope>NUCLEOTIDE SEQUENCE</scope>
    <source>
        <strain evidence="1">JCM 6377</strain>
    </source>
</reference>